<protein>
    <submittedName>
        <fullName evidence="1">Uncharacterized protein</fullName>
    </submittedName>
</protein>
<evidence type="ECO:0000313" key="1">
    <source>
        <dbReference type="EMBL" id="MDC0667776.1"/>
    </source>
</evidence>
<proteinExistence type="predicted"/>
<reference evidence="1 2" key="1">
    <citation type="submission" date="2022-11" db="EMBL/GenBank/DDBJ databases">
        <title>Minimal conservation of predation-associated metabolite biosynthetic gene clusters underscores biosynthetic potential of Myxococcota including descriptions for ten novel species: Archangium lansinium sp. nov., Myxococcus landrumus sp. nov., Nannocystis bai.</title>
        <authorList>
            <person name="Ahearne A."/>
            <person name="Stevens C."/>
            <person name="Dowd S."/>
        </authorList>
    </citation>
    <scope>NUCLEOTIDE SEQUENCE [LARGE SCALE GENOMIC DNA]</scope>
    <source>
        <strain evidence="1 2">NCELM</strain>
    </source>
</reference>
<sequence length="74" mass="7789">MAVLGNDGQADIVVTSNDDSGLICPKQQVKTRGVGELVLLGAEEDLGGEVTSKRDVEGVGAEVRQLHHPRRLPG</sequence>
<evidence type="ECO:0000313" key="2">
    <source>
        <dbReference type="Proteomes" id="UP001217838"/>
    </source>
</evidence>
<comment type="caution">
    <text evidence="1">The sequence shown here is derived from an EMBL/GenBank/DDBJ whole genome shotgun (WGS) entry which is preliminary data.</text>
</comment>
<keyword evidence="2" id="KW-1185">Reference proteome</keyword>
<name>A0ABT5B3Y5_9BACT</name>
<dbReference type="EMBL" id="JAQNDN010000002">
    <property type="protein sequence ID" value="MDC0667776.1"/>
    <property type="molecule type" value="Genomic_DNA"/>
</dbReference>
<dbReference type="RefSeq" id="WP_271996140.1">
    <property type="nucleotide sequence ID" value="NZ_JAQNDN010000002.1"/>
</dbReference>
<dbReference type="Proteomes" id="UP001217838">
    <property type="component" value="Unassembled WGS sequence"/>
</dbReference>
<organism evidence="1 2">
    <name type="scientific">Nannocystis radixulma</name>
    <dbReference type="NCBI Taxonomy" id="2995305"/>
    <lineage>
        <taxon>Bacteria</taxon>
        <taxon>Pseudomonadati</taxon>
        <taxon>Myxococcota</taxon>
        <taxon>Polyangia</taxon>
        <taxon>Nannocystales</taxon>
        <taxon>Nannocystaceae</taxon>
        <taxon>Nannocystis</taxon>
    </lineage>
</organism>
<accession>A0ABT5B3Y5</accession>
<gene>
    <name evidence="1" type="ORF">POL58_08510</name>
</gene>